<gene>
    <name evidence="3" type="ORF">PHYSODRAFT_305249</name>
</gene>
<proteinExistence type="predicted"/>
<keyword evidence="4" id="KW-1185">Reference proteome</keyword>
<evidence type="ECO:0000256" key="2">
    <source>
        <dbReference type="SAM" id="MobiDB-lite"/>
    </source>
</evidence>
<dbReference type="SMR" id="G5A2I6"/>
<dbReference type="KEGG" id="psoj:PHYSODRAFT_305249"/>
<feature type="coiled-coil region" evidence="1">
    <location>
        <begin position="141"/>
        <end position="193"/>
    </location>
</feature>
<evidence type="ECO:0000313" key="3">
    <source>
        <dbReference type="EMBL" id="EGZ09877.1"/>
    </source>
</evidence>
<protein>
    <submittedName>
        <fullName evidence="3">Uncharacterized protein</fullName>
    </submittedName>
</protein>
<reference evidence="3 4" key="1">
    <citation type="journal article" date="2006" name="Science">
        <title>Phytophthora genome sequences uncover evolutionary origins and mechanisms of pathogenesis.</title>
        <authorList>
            <person name="Tyler B.M."/>
            <person name="Tripathy S."/>
            <person name="Zhang X."/>
            <person name="Dehal P."/>
            <person name="Jiang R.H."/>
            <person name="Aerts A."/>
            <person name="Arredondo F.D."/>
            <person name="Baxter L."/>
            <person name="Bensasson D."/>
            <person name="Beynon J.L."/>
            <person name="Chapman J."/>
            <person name="Damasceno C.M."/>
            <person name="Dorrance A.E."/>
            <person name="Dou D."/>
            <person name="Dickerman A.W."/>
            <person name="Dubchak I.L."/>
            <person name="Garbelotto M."/>
            <person name="Gijzen M."/>
            <person name="Gordon S.G."/>
            <person name="Govers F."/>
            <person name="Grunwald N.J."/>
            <person name="Huang W."/>
            <person name="Ivors K.L."/>
            <person name="Jones R.W."/>
            <person name="Kamoun S."/>
            <person name="Krampis K."/>
            <person name="Lamour K.H."/>
            <person name="Lee M.K."/>
            <person name="McDonald W.H."/>
            <person name="Medina M."/>
            <person name="Meijer H.J."/>
            <person name="Nordberg E.K."/>
            <person name="Maclean D.J."/>
            <person name="Ospina-Giraldo M.D."/>
            <person name="Morris P.F."/>
            <person name="Phuntumart V."/>
            <person name="Putnam N.H."/>
            <person name="Rash S."/>
            <person name="Rose J.K."/>
            <person name="Sakihama Y."/>
            <person name="Salamov A.A."/>
            <person name="Savidor A."/>
            <person name="Scheuring C.F."/>
            <person name="Smith B.M."/>
            <person name="Sobral B.W."/>
            <person name="Terry A."/>
            <person name="Torto-Alalibo T.A."/>
            <person name="Win J."/>
            <person name="Xu Z."/>
            <person name="Zhang H."/>
            <person name="Grigoriev I.V."/>
            <person name="Rokhsar D.S."/>
            <person name="Boore J.L."/>
        </authorList>
    </citation>
    <scope>NUCLEOTIDE SEQUENCE [LARGE SCALE GENOMIC DNA]</scope>
    <source>
        <strain evidence="3 4">P6497</strain>
    </source>
</reference>
<name>G5A2I6_PHYSP</name>
<evidence type="ECO:0000256" key="1">
    <source>
        <dbReference type="SAM" id="Coils"/>
    </source>
</evidence>
<dbReference type="GeneID" id="20642533"/>
<feature type="region of interest" description="Disordered" evidence="2">
    <location>
        <begin position="319"/>
        <end position="346"/>
    </location>
</feature>
<dbReference type="RefSeq" id="XP_009534738.1">
    <property type="nucleotide sequence ID" value="XM_009536443.1"/>
</dbReference>
<sequence length="373" mass="42428">METQYVDDFNETEEAYDNNYEECMQSPVKKITKKRETSLLVRSEGSQPQANDPWGHFARAPALYEFNDIATRARPLSPKQKKKYQGLLTLHPDKLMFGTIEDYCSYKKAWSLTANANDWLKCELTFFASIPELDSRSTATMEALLAENALLRQQVQQLEAQLTHAQDQLTHAQDHAQDQLTRAQALLDSERQERAEDLRSHRRERLALINDIGGRVDGLLTTHNETKDAIIDRLDTLEGKLTDPPSPPKTHGFAITSRALAGDLQELRFIAGQASYVERRINQVEGDEEVIVPFTMDGNPIDLRNNFQKEATRSVRANIGRGRRKRAREESSSSVAGRKSAKTSSKTLLTESYLTALRRRRQIEPRRSSTFAH</sequence>
<accession>G5A2I6</accession>
<dbReference type="AlphaFoldDB" id="G5A2I6"/>
<organism evidence="3 4">
    <name type="scientific">Phytophthora sojae (strain P6497)</name>
    <name type="common">Soybean stem and root rot agent</name>
    <name type="synonym">Phytophthora megasperma f. sp. glycines</name>
    <dbReference type="NCBI Taxonomy" id="1094619"/>
    <lineage>
        <taxon>Eukaryota</taxon>
        <taxon>Sar</taxon>
        <taxon>Stramenopiles</taxon>
        <taxon>Oomycota</taxon>
        <taxon>Peronosporomycetes</taxon>
        <taxon>Peronosporales</taxon>
        <taxon>Peronosporaceae</taxon>
        <taxon>Phytophthora</taxon>
    </lineage>
</organism>
<dbReference type="InParanoid" id="G5A2I6"/>
<dbReference type="Proteomes" id="UP000002640">
    <property type="component" value="Unassembled WGS sequence"/>
</dbReference>
<dbReference type="EMBL" id="JH159159">
    <property type="protein sequence ID" value="EGZ09877.1"/>
    <property type="molecule type" value="Genomic_DNA"/>
</dbReference>
<evidence type="ECO:0000313" key="4">
    <source>
        <dbReference type="Proteomes" id="UP000002640"/>
    </source>
</evidence>
<keyword evidence="1" id="KW-0175">Coiled coil</keyword>